<dbReference type="PANTHER" id="PTHR34512">
    <property type="entry name" value="CELL SURFACE PROTEIN"/>
    <property type="match status" value="1"/>
</dbReference>
<gene>
    <name evidence="3" type="primary">bamB</name>
    <name evidence="3" type="ORF">HRbin17_00548</name>
</gene>
<comment type="caution">
    <text evidence="3">The sequence shown here is derived from an EMBL/GenBank/DDBJ whole genome shotgun (WGS) entry which is preliminary data.</text>
</comment>
<dbReference type="SMART" id="SM00564">
    <property type="entry name" value="PQQ"/>
    <property type="match status" value="4"/>
</dbReference>
<evidence type="ECO:0000313" key="4">
    <source>
        <dbReference type="Proteomes" id="UP000236173"/>
    </source>
</evidence>
<sequence length="579" mass="61638">MKKWSVGVGSVAVLAVGWLMAQSAVLWQLPRGDAHNSGFASLPIQPPLATLWSFIPLQPARVNRFSLVHDGQHAFLVTPNSLYALSLADGQINESWKTTELPHVFTTPPVVADGRVYIGTSRGEVLSFDVETGAPGPSIALKQVSINALGAHGGYLFLGTSDGFVHYAPLSNLTELRSARLGYGVTTNFAFADHKDRTVVIVGTTSRLFFLNFSDQPGAPTLRELARPLPPAGGPLTDPVYDPKTDTVYVGAGSSLARYSQWGTPALPVRLKGSVLGAPVVAPDGTVFVATDSGTVYALTPRGLSIRWQKSVMSSVHAPMLCTGEVLWVATFDGLLLALDTRTGDIRWRFRLGDINPNFVGVTVYAPIAATPFGLVVVDTLGRAYAFTDARLVRDTAPPTFYDATLLLLSVERQVVGYRLLDNPVAQEAPAIPGRPPIYLRVRVADRETGVNESSLKAQLVALRAQPTPITDLSGTFKPATGEWTINVHVEKPVEGTPERVVRVLSPLPDGEYVVVVQATDYAGNTVRESFGFRVDNTLPPPQLQTAQSTPGAPGAPGSAPGLAGARRPFGPPGGPGGY</sequence>
<dbReference type="Proteomes" id="UP000236173">
    <property type="component" value="Unassembled WGS sequence"/>
</dbReference>
<dbReference type="InterPro" id="IPR011047">
    <property type="entry name" value="Quinoprotein_ADH-like_sf"/>
</dbReference>
<dbReference type="SUPFAM" id="SSF50998">
    <property type="entry name" value="Quinoprotein alcohol dehydrogenase-like"/>
    <property type="match status" value="1"/>
</dbReference>
<proteinExistence type="predicted"/>
<accession>A0A2H5XA38</accession>
<dbReference type="AlphaFoldDB" id="A0A2H5XA38"/>
<dbReference type="InterPro" id="IPR013783">
    <property type="entry name" value="Ig-like_fold"/>
</dbReference>
<organism evidence="3 4">
    <name type="scientific">Candidatus Fervidibacter japonicus</name>
    <dbReference type="NCBI Taxonomy" id="2035412"/>
    <lineage>
        <taxon>Bacteria</taxon>
        <taxon>Candidatus Fervidibacterota</taxon>
        <taxon>Candidatus Fervidibacter</taxon>
    </lineage>
</organism>
<dbReference type="InterPro" id="IPR018391">
    <property type="entry name" value="PQQ_b-propeller_rpt"/>
</dbReference>
<dbReference type="Pfam" id="PF13360">
    <property type="entry name" value="PQQ_2"/>
    <property type="match status" value="1"/>
</dbReference>
<feature type="domain" description="Pyrrolo-quinoline quinone repeat" evidence="2">
    <location>
        <begin position="275"/>
        <end position="354"/>
    </location>
</feature>
<feature type="compositionally biased region" description="Low complexity" evidence="1">
    <location>
        <begin position="551"/>
        <end position="569"/>
    </location>
</feature>
<evidence type="ECO:0000259" key="2">
    <source>
        <dbReference type="Pfam" id="PF13360"/>
    </source>
</evidence>
<dbReference type="InterPro" id="IPR002372">
    <property type="entry name" value="PQQ_rpt_dom"/>
</dbReference>
<dbReference type="EMBL" id="BEHT01000005">
    <property type="protein sequence ID" value="GBC98053.1"/>
    <property type="molecule type" value="Genomic_DNA"/>
</dbReference>
<dbReference type="PANTHER" id="PTHR34512:SF30">
    <property type="entry name" value="OUTER MEMBRANE PROTEIN ASSEMBLY FACTOR BAMB"/>
    <property type="match status" value="1"/>
</dbReference>
<protein>
    <submittedName>
        <fullName evidence="3">Outer membrane protein assembly factor BamB</fullName>
    </submittedName>
</protein>
<feature type="compositionally biased region" description="Pro residues" evidence="1">
    <location>
        <begin position="570"/>
        <end position="579"/>
    </location>
</feature>
<evidence type="ECO:0000313" key="3">
    <source>
        <dbReference type="EMBL" id="GBC98053.1"/>
    </source>
</evidence>
<dbReference type="Gene3D" id="2.60.40.10">
    <property type="entry name" value="Immunoglobulins"/>
    <property type="match status" value="1"/>
</dbReference>
<evidence type="ECO:0000256" key="1">
    <source>
        <dbReference type="SAM" id="MobiDB-lite"/>
    </source>
</evidence>
<feature type="region of interest" description="Disordered" evidence="1">
    <location>
        <begin position="533"/>
        <end position="579"/>
    </location>
</feature>
<reference evidence="4" key="1">
    <citation type="submission" date="2017-09" db="EMBL/GenBank/DDBJ databases">
        <title>Metaegenomics of thermophilic ammonia-oxidizing enrichment culture.</title>
        <authorList>
            <person name="Kato S."/>
            <person name="Suzuki K."/>
        </authorList>
    </citation>
    <scope>NUCLEOTIDE SEQUENCE [LARGE SCALE GENOMIC DNA]</scope>
</reference>
<dbReference type="Gene3D" id="2.130.10.10">
    <property type="entry name" value="YVTN repeat-like/Quinoprotein amine dehydrogenase"/>
    <property type="match status" value="2"/>
</dbReference>
<name>A0A2H5XA38_9BACT</name>
<dbReference type="InterPro" id="IPR015943">
    <property type="entry name" value="WD40/YVTN_repeat-like_dom_sf"/>
</dbReference>